<dbReference type="EMBL" id="JACVVK020000227">
    <property type="protein sequence ID" value="KAK7483369.1"/>
    <property type="molecule type" value="Genomic_DNA"/>
</dbReference>
<protein>
    <submittedName>
        <fullName evidence="1">Uncharacterized protein</fullName>
    </submittedName>
</protein>
<comment type="caution">
    <text evidence="1">The sequence shown here is derived from an EMBL/GenBank/DDBJ whole genome shotgun (WGS) entry which is preliminary data.</text>
</comment>
<keyword evidence="2" id="KW-1185">Reference proteome</keyword>
<reference evidence="1 2" key="1">
    <citation type="journal article" date="2023" name="Sci. Data">
        <title>Genome assembly of the Korean intertidal mud-creeper Batillaria attramentaria.</title>
        <authorList>
            <person name="Patra A.K."/>
            <person name="Ho P.T."/>
            <person name="Jun S."/>
            <person name="Lee S.J."/>
            <person name="Kim Y."/>
            <person name="Won Y.J."/>
        </authorList>
    </citation>
    <scope>NUCLEOTIDE SEQUENCE [LARGE SCALE GENOMIC DNA]</scope>
    <source>
        <strain evidence="1">Wonlab-2016</strain>
    </source>
</reference>
<gene>
    <name evidence="1" type="ORF">BaRGS_00025309</name>
</gene>
<evidence type="ECO:0000313" key="1">
    <source>
        <dbReference type="EMBL" id="KAK7483369.1"/>
    </source>
</evidence>
<proteinExistence type="predicted"/>
<evidence type="ECO:0000313" key="2">
    <source>
        <dbReference type="Proteomes" id="UP001519460"/>
    </source>
</evidence>
<accession>A0ABD0K8E4</accession>
<dbReference type="Proteomes" id="UP001519460">
    <property type="component" value="Unassembled WGS sequence"/>
</dbReference>
<sequence length="146" mass="16111">AMTLGGDGCFFAEYGCRSEHIGFHRDSYAEQHEGAATSEAACLRRAAPQWRYCGSNADRPVTSVYRPTGAFRTAGAGCWIKIPSCPAHRDLEGYFYDAWGATNMATDNERDECFDRATYFWTRCGSHGDAPVTAFYRPDAASHTVS</sequence>
<feature type="non-terminal residue" evidence="1">
    <location>
        <position position="1"/>
    </location>
</feature>
<name>A0ABD0K8E4_9CAEN</name>
<organism evidence="1 2">
    <name type="scientific">Batillaria attramentaria</name>
    <dbReference type="NCBI Taxonomy" id="370345"/>
    <lineage>
        <taxon>Eukaryota</taxon>
        <taxon>Metazoa</taxon>
        <taxon>Spiralia</taxon>
        <taxon>Lophotrochozoa</taxon>
        <taxon>Mollusca</taxon>
        <taxon>Gastropoda</taxon>
        <taxon>Caenogastropoda</taxon>
        <taxon>Sorbeoconcha</taxon>
        <taxon>Cerithioidea</taxon>
        <taxon>Batillariidae</taxon>
        <taxon>Batillaria</taxon>
    </lineage>
</organism>
<dbReference type="AlphaFoldDB" id="A0ABD0K8E4"/>